<proteinExistence type="predicted"/>
<gene>
    <name evidence="1" type="ORF">BC938DRAFT_476699</name>
</gene>
<comment type="caution">
    <text evidence="1">The sequence shown here is derived from an EMBL/GenBank/DDBJ whole genome shotgun (WGS) entry which is preliminary data.</text>
</comment>
<evidence type="ECO:0000313" key="1">
    <source>
        <dbReference type="EMBL" id="RUS16112.1"/>
    </source>
</evidence>
<sequence>MFPPQNFQQGTRNPLNTTPAILHHNTWSYSEFLKLHRDTIVSSPPFADEWNGLDGAWSKRFLREVKVLNPLNLKVLEKKVIFTLFCPRALLVSSHSDQEYQFAFWAQVMVSGAPCQFAF</sequence>
<keyword evidence="2" id="KW-1185">Reference proteome</keyword>
<evidence type="ECO:0000313" key="2">
    <source>
        <dbReference type="Proteomes" id="UP000274822"/>
    </source>
</evidence>
<dbReference type="Proteomes" id="UP000274822">
    <property type="component" value="Unassembled WGS sequence"/>
</dbReference>
<name>A0A433PEZ2_9FUNG</name>
<reference evidence="1 2" key="1">
    <citation type="journal article" date="2018" name="New Phytol.">
        <title>Phylogenomics of Endogonaceae and evolution of mycorrhizas within Mucoromycota.</title>
        <authorList>
            <person name="Chang Y."/>
            <person name="Desiro A."/>
            <person name="Na H."/>
            <person name="Sandor L."/>
            <person name="Lipzen A."/>
            <person name="Clum A."/>
            <person name="Barry K."/>
            <person name="Grigoriev I.V."/>
            <person name="Martin F.M."/>
            <person name="Stajich J.E."/>
            <person name="Smith M.E."/>
            <person name="Bonito G."/>
            <person name="Spatafora J.W."/>
        </authorList>
    </citation>
    <scope>NUCLEOTIDE SEQUENCE [LARGE SCALE GENOMIC DNA]</scope>
    <source>
        <strain evidence="1 2">AD002</strain>
    </source>
</reference>
<dbReference type="AlphaFoldDB" id="A0A433PEZ2"/>
<accession>A0A433PEZ2</accession>
<protein>
    <submittedName>
        <fullName evidence="1">Uncharacterized protein</fullName>
    </submittedName>
</protein>
<organism evidence="1 2">
    <name type="scientific">Jimgerdemannia flammicorona</name>
    <dbReference type="NCBI Taxonomy" id="994334"/>
    <lineage>
        <taxon>Eukaryota</taxon>
        <taxon>Fungi</taxon>
        <taxon>Fungi incertae sedis</taxon>
        <taxon>Mucoromycota</taxon>
        <taxon>Mucoromycotina</taxon>
        <taxon>Endogonomycetes</taxon>
        <taxon>Endogonales</taxon>
        <taxon>Endogonaceae</taxon>
        <taxon>Jimgerdemannia</taxon>
    </lineage>
</organism>
<dbReference type="EMBL" id="RBNJ01024688">
    <property type="protein sequence ID" value="RUS16112.1"/>
    <property type="molecule type" value="Genomic_DNA"/>
</dbReference>